<reference evidence="2 3" key="1">
    <citation type="journal article" date="2023" name="IScience">
        <title>Expanded male sex-determining region conserved during the evolution of homothallism in the green alga Volvox.</title>
        <authorList>
            <person name="Yamamoto K."/>
            <person name="Matsuzaki R."/>
            <person name="Mahakham W."/>
            <person name="Heman W."/>
            <person name="Sekimoto H."/>
            <person name="Kawachi M."/>
            <person name="Minakuchi Y."/>
            <person name="Toyoda A."/>
            <person name="Nozaki H."/>
        </authorList>
    </citation>
    <scope>NUCLEOTIDE SEQUENCE [LARGE SCALE GENOMIC DNA]</scope>
    <source>
        <strain evidence="2 3">NIES-4468</strain>
    </source>
</reference>
<comment type="caution">
    <text evidence="2">The sequence shown here is derived from an EMBL/GenBank/DDBJ whole genome shotgun (WGS) entry which is preliminary data.</text>
</comment>
<keyword evidence="3" id="KW-1185">Reference proteome</keyword>
<evidence type="ECO:0000313" key="3">
    <source>
        <dbReference type="Proteomes" id="UP001165090"/>
    </source>
</evidence>
<feature type="domain" description="CHRD" evidence="1">
    <location>
        <begin position="85"/>
        <end position="213"/>
    </location>
</feature>
<accession>A0ABQ5S3J9</accession>
<name>A0ABQ5S3J9_9CHLO</name>
<gene>
    <name evidence="2" type="ORF">VaNZ11_007686</name>
</gene>
<evidence type="ECO:0000313" key="2">
    <source>
        <dbReference type="EMBL" id="GLI64487.1"/>
    </source>
</evidence>
<proteinExistence type="predicted"/>
<sequence>MAGVRNPSTCYTQHSAMQRRGLQFQYFIAYFFQVSVKMNSRMILVFTVVAVLMGSATVQPAPSPNVPWEVAVRAVIATADLKLTNKALSSASGTATLIIPRLDKSKTIVANVTLKGALTNITMAHIHLKNATAGNPIVMFLQPRLNYSAKPALLDPPVSFKGTYSFISTYDMDNIINITPGWTLNTFMDMLRTGLLYVNVHTTSQPAGAVQGALDCPNMCLWPLCSLPSGLPC</sequence>
<evidence type="ECO:0000259" key="1">
    <source>
        <dbReference type="Pfam" id="PF07452"/>
    </source>
</evidence>
<organism evidence="2 3">
    <name type="scientific">Volvox africanus</name>
    <dbReference type="NCBI Taxonomy" id="51714"/>
    <lineage>
        <taxon>Eukaryota</taxon>
        <taxon>Viridiplantae</taxon>
        <taxon>Chlorophyta</taxon>
        <taxon>core chlorophytes</taxon>
        <taxon>Chlorophyceae</taxon>
        <taxon>CS clade</taxon>
        <taxon>Chlamydomonadales</taxon>
        <taxon>Volvocaceae</taxon>
        <taxon>Volvox</taxon>
    </lineage>
</organism>
<dbReference type="Pfam" id="PF07452">
    <property type="entry name" value="CHRD"/>
    <property type="match status" value="1"/>
</dbReference>
<dbReference type="EMBL" id="BSDZ01000019">
    <property type="protein sequence ID" value="GLI64487.1"/>
    <property type="molecule type" value="Genomic_DNA"/>
</dbReference>
<dbReference type="Proteomes" id="UP001165090">
    <property type="component" value="Unassembled WGS sequence"/>
</dbReference>
<dbReference type="InterPro" id="IPR010895">
    <property type="entry name" value="CHRD"/>
</dbReference>
<protein>
    <recommendedName>
        <fullName evidence="1">CHRD domain-containing protein</fullName>
    </recommendedName>
</protein>